<dbReference type="UniPathway" id="UPA00538">
    <property type="reaction ID" value="UER00593"/>
</dbReference>
<dbReference type="InterPro" id="IPR058240">
    <property type="entry name" value="rSAM_sf"/>
</dbReference>
<comment type="function">
    <text evidence="9">Catalyzes the radical-mediated insertion of two sulfur atoms into the C-6 and C-8 positions of the octanoyl moiety bound to the lipoyl domains of lipoate-dependent enzymes, thereby converting the octanoylated domains into lipoylated derivatives.</text>
</comment>
<keyword evidence="1 9" id="KW-0004">4Fe-4S</keyword>
<evidence type="ECO:0000256" key="1">
    <source>
        <dbReference type="ARBA" id="ARBA00022485"/>
    </source>
</evidence>
<sequence>MAYFFDFPTDTWVEDASPGGPPKRAFGHGLAAGSSHFASPASRRRLPTITALLLFSLLSASQSGALSVSQCSRRVSLGPLLSRVSSVSCTPSAAASALASSLYPTDSLSSVEGSVAPRAPPSSLAFVLRRVPPAAYSSSLSPSVLRFKHSLPRPLQGSLVCAPGILGGAAGSARFAGCCGSQGRSCGSGKNPELPLKGSKDEVIPRVGTSTAGPRPDWFHVPAPQAASRGAEESRYQQLQKQIRGLDLHTVCEEAKCPNIGECWNGGTATLILLGDTCTRGCRFCAIKTSSKPPPPDPLEPEKVADAVAKWDIDYVVMTSVDRDDMPDGGAGHFARTVQLVKKAKPSMLIECLVSDFQGMEESVRTLAQSGLDVYAHNIETVRRLTPYVRDKRAKYDQSLRVLHLAKQFNPSLFTKSSIMLGLGETSEEVVRTLRDLRDHDVDVVTLGQYLRPTKQQLGVVEYVTPETFKKYQDIAEEMGFKYVASGPLVRSSYKAGEYYMKHLIDDARKHGRRETVKQVKLEADVGTLKGTTTTFQVNEKEAWPET</sequence>
<comment type="subcellular location">
    <subcellularLocation>
        <location evidence="9">Plastid</location>
        <location evidence="9">Apicoplast</location>
    </subcellularLocation>
</comment>
<dbReference type="GO" id="GO:0051539">
    <property type="term" value="F:4 iron, 4 sulfur cluster binding"/>
    <property type="evidence" value="ECO:0007669"/>
    <property type="project" value="UniProtKB-UniRule"/>
</dbReference>
<dbReference type="NCBIfam" id="TIGR00510">
    <property type="entry name" value="lipA"/>
    <property type="match status" value="1"/>
</dbReference>
<dbReference type="InterPro" id="IPR007197">
    <property type="entry name" value="rSAM"/>
</dbReference>
<evidence type="ECO:0000256" key="7">
    <source>
        <dbReference type="ARBA" id="ARBA00023014"/>
    </source>
</evidence>
<keyword evidence="9" id="KW-0732">Signal</keyword>
<protein>
    <recommendedName>
        <fullName evidence="9">Lipoyl synthase, apicoplast</fullName>
        <ecNumber evidence="9">2.8.1.8</ecNumber>
    </recommendedName>
    <alternativeName>
        <fullName evidence="9">Lipoate synthase</fullName>
        <shortName evidence="9">LS</shortName>
        <shortName evidence="9">Lip-syn</shortName>
    </alternativeName>
    <alternativeName>
        <fullName evidence="9">Lipoic acid synthase</fullName>
    </alternativeName>
</protein>
<dbReference type="PROSITE" id="PS51918">
    <property type="entry name" value="RADICAL_SAM"/>
    <property type="match status" value="1"/>
</dbReference>
<dbReference type="NCBIfam" id="NF009544">
    <property type="entry name" value="PRK12928.1"/>
    <property type="match status" value="1"/>
</dbReference>
<dbReference type="AlphaFoldDB" id="A0A0F7V5J6"/>
<evidence type="ECO:0000256" key="4">
    <source>
        <dbReference type="ARBA" id="ARBA00022723"/>
    </source>
</evidence>
<dbReference type="CDD" id="cd01335">
    <property type="entry name" value="Radical_SAM"/>
    <property type="match status" value="1"/>
</dbReference>
<dbReference type="InterPro" id="IPR003698">
    <property type="entry name" value="Lipoyl_synth"/>
</dbReference>
<dbReference type="PANTHER" id="PTHR10949:SF0">
    <property type="entry name" value="LIPOYL SYNTHASE, MITOCHONDRIAL"/>
    <property type="match status" value="1"/>
</dbReference>
<keyword evidence="5 9" id="KW-0933">Apicoplast</keyword>
<comment type="pathway">
    <text evidence="9">Protein modification; protein lipoylation via endogenous pathway; protein N(6)-(lipoyl)lysine from octanoyl-[acyl-carrier-protein]: step 2/2.</text>
</comment>
<feature type="binding site" evidence="9">
    <location>
        <position position="263"/>
    </location>
    <ligand>
        <name>[4Fe-4S] cluster</name>
        <dbReference type="ChEBI" id="CHEBI:49883"/>
        <label>1</label>
    </ligand>
</feature>
<keyword evidence="4 9" id="KW-0479">Metal-binding</keyword>
<keyword evidence="9" id="KW-0934">Plastid</keyword>
<evidence type="ECO:0000256" key="2">
    <source>
        <dbReference type="ARBA" id="ARBA00022679"/>
    </source>
</evidence>
<feature type="binding site" evidence="9">
    <location>
        <position position="282"/>
    </location>
    <ligand>
        <name>[4Fe-4S] cluster</name>
        <dbReference type="ChEBI" id="CHEBI:49883"/>
        <label>2</label>
        <note>4Fe-4S-S-AdoMet</note>
    </ligand>
</feature>
<keyword evidence="3 9" id="KW-0949">S-adenosyl-L-methionine</keyword>
<feature type="binding site" evidence="9">
    <location>
        <position position="493"/>
    </location>
    <ligand>
        <name>[4Fe-4S] cluster</name>
        <dbReference type="ChEBI" id="CHEBI:49883"/>
        <label>1</label>
    </ligand>
</feature>
<feature type="binding site" evidence="9">
    <location>
        <position position="278"/>
    </location>
    <ligand>
        <name>[4Fe-4S] cluster</name>
        <dbReference type="ChEBI" id="CHEBI:49883"/>
        <label>2</label>
        <note>4Fe-4S-S-AdoMet</note>
    </ligand>
</feature>
<dbReference type="SUPFAM" id="SSF102114">
    <property type="entry name" value="Radical SAM enzymes"/>
    <property type="match status" value="1"/>
</dbReference>
<feature type="binding site" evidence="9">
    <location>
        <position position="252"/>
    </location>
    <ligand>
        <name>[4Fe-4S] cluster</name>
        <dbReference type="ChEBI" id="CHEBI:49883"/>
        <label>1</label>
    </ligand>
</feature>
<feature type="binding site" evidence="9">
    <location>
        <position position="285"/>
    </location>
    <ligand>
        <name>[4Fe-4S] cluster</name>
        <dbReference type="ChEBI" id="CHEBI:49883"/>
        <label>2</label>
        <note>4Fe-4S-S-AdoMet</note>
    </ligand>
</feature>
<comment type="cofactor">
    <cofactor evidence="9">
        <name>[4Fe-4S] cluster</name>
        <dbReference type="ChEBI" id="CHEBI:49883"/>
    </cofactor>
    <text evidence="9">Binds 2 [4Fe-4S] clusters per subunit. One cluster is coordinated with 3 cysteines and an exchangeable S-adenosyl-L-methionine.</text>
</comment>
<evidence type="ECO:0000256" key="9">
    <source>
        <dbReference type="HAMAP-Rule" id="MF_03123"/>
    </source>
</evidence>
<reference evidence="11" key="1">
    <citation type="journal article" date="2015" name="PLoS ONE">
        <title>Comprehensive Evaluation of Toxoplasma gondii VEG and Neospora caninum LIV Genomes with Tachyzoite Stage Transcriptome and Proteome Defines Novel Transcript Features.</title>
        <authorList>
            <person name="Ramaprasad A."/>
            <person name="Mourier T."/>
            <person name="Naeem R."/>
            <person name="Malas T.B."/>
            <person name="Moussa E."/>
            <person name="Panigrahi A."/>
            <person name="Vermont S.J."/>
            <person name="Otto T.D."/>
            <person name="Wastling J."/>
            <person name="Pain A."/>
        </authorList>
    </citation>
    <scope>NUCLEOTIDE SEQUENCE</scope>
    <source>
        <strain evidence="11">VEG</strain>
    </source>
</reference>
<dbReference type="Gene3D" id="3.20.20.70">
    <property type="entry name" value="Aldolase class I"/>
    <property type="match status" value="1"/>
</dbReference>
<dbReference type="GO" id="GO:0020011">
    <property type="term" value="C:apicoplast"/>
    <property type="evidence" value="ECO:0007669"/>
    <property type="project" value="UniProtKB-SubCell"/>
</dbReference>
<keyword evidence="6 9" id="KW-0408">Iron</keyword>
<proteinExistence type="inferred from homology"/>
<evidence type="ECO:0000313" key="11">
    <source>
        <dbReference type="EMBL" id="CEL76492.1"/>
    </source>
</evidence>
<evidence type="ECO:0000256" key="5">
    <source>
        <dbReference type="ARBA" id="ARBA00022887"/>
    </source>
</evidence>
<dbReference type="Pfam" id="PF04055">
    <property type="entry name" value="Radical_SAM"/>
    <property type="match status" value="1"/>
</dbReference>
<evidence type="ECO:0000256" key="6">
    <source>
        <dbReference type="ARBA" id="ARBA00023004"/>
    </source>
</evidence>
<comment type="similarity">
    <text evidence="9">Belongs to the radical SAM superfamily. Lipoyl synthase family.</text>
</comment>
<evidence type="ECO:0000256" key="8">
    <source>
        <dbReference type="ARBA" id="ARBA00047326"/>
    </source>
</evidence>
<gene>
    <name evidence="9" type="primary">lipA</name>
    <name evidence="11" type="ORF">BN1205_067390</name>
</gene>
<dbReference type="GO" id="GO:0009249">
    <property type="term" value="P:protein lipoylation"/>
    <property type="evidence" value="ECO:0007669"/>
    <property type="project" value="UniProtKB-UniRule"/>
</dbReference>
<accession>A0A0F7V5J6</accession>
<dbReference type="SMART" id="SM00729">
    <property type="entry name" value="Elp3"/>
    <property type="match status" value="1"/>
</dbReference>
<feature type="domain" description="Radical SAM core" evidence="10">
    <location>
        <begin position="264"/>
        <end position="482"/>
    </location>
</feature>
<dbReference type="NCBIfam" id="NF004019">
    <property type="entry name" value="PRK05481.1"/>
    <property type="match status" value="1"/>
</dbReference>
<dbReference type="InterPro" id="IPR013785">
    <property type="entry name" value="Aldolase_TIM"/>
</dbReference>
<name>A0A0F7V5J6_TOXGV</name>
<dbReference type="SFLD" id="SFLDS00029">
    <property type="entry name" value="Radical_SAM"/>
    <property type="match status" value="1"/>
</dbReference>
<evidence type="ECO:0000259" key="10">
    <source>
        <dbReference type="PROSITE" id="PS51918"/>
    </source>
</evidence>
<dbReference type="SFLD" id="SFLDF00271">
    <property type="entry name" value="lipoyl_synthase"/>
    <property type="match status" value="1"/>
</dbReference>
<dbReference type="EMBL" id="LN714500">
    <property type="protein sequence ID" value="CEL76492.1"/>
    <property type="molecule type" value="Genomic_DNA"/>
</dbReference>
<keyword evidence="7 9" id="KW-0411">Iron-sulfur</keyword>
<feature type="binding site" evidence="9">
    <location>
        <position position="257"/>
    </location>
    <ligand>
        <name>[4Fe-4S] cluster</name>
        <dbReference type="ChEBI" id="CHEBI:49883"/>
        <label>1</label>
    </ligand>
</feature>
<dbReference type="PANTHER" id="PTHR10949">
    <property type="entry name" value="LIPOYL SYNTHASE"/>
    <property type="match status" value="1"/>
</dbReference>
<dbReference type="GO" id="GO:0046872">
    <property type="term" value="F:metal ion binding"/>
    <property type="evidence" value="ECO:0007669"/>
    <property type="project" value="UniProtKB-KW"/>
</dbReference>
<keyword evidence="2 9" id="KW-0808">Transferase</keyword>
<dbReference type="SFLD" id="SFLDG01058">
    <property type="entry name" value="lipoyl_synthase_like"/>
    <property type="match status" value="1"/>
</dbReference>
<organism evidence="11">
    <name type="scientific">Toxoplasma gondii (strain ATCC 50861 / VEG)</name>
    <dbReference type="NCBI Taxonomy" id="432359"/>
    <lineage>
        <taxon>Eukaryota</taxon>
        <taxon>Sar</taxon>
        <taxon>Alveolata</taxon>
        <taxon>Apicomplexa</taxon>
        <taxon>Conoidasida</taxon>
        <taxon>Coccidia</taxon>
        <taxon>Eucoccidiorida</taxon>
        <taxon>Eimeriorina</taxon>
        <taxon>Sarcocystidae</taxon>
        <taxon>Toxoplasma</taxon>
    </lineage>
</organism>
<evidence type="ECO:0000256" key="3">
    <source>
        <dbReference type="ARBA" id="ARBA00022691"/>
    </source>
</evidence>
<dbReference type="EC" id="2.8.1.8" evidence="9"/>
<comment type="catalytic activity">
    <reaction evidence="8 9">
        <text>[[Fe-S] cluster scaffold protein carrying a second [4Fe-4S](2+) cluster] + N(6)-octanoyl-L-lysyl-[protein] + 2 oxidized [2Fe-2S]-[ferredoxin] + 2 S-adenosyl-L-methionine + 4 H(+) = [[Fe-S] cluster scaffold protein] + N(6)-[(R)-dihydrolipoyl]-L-lysyl-[protein] + 4 Fe(3+) + 2 hydrogen sulfide + 2 5'-deoxyadenosine + 2 L-methionine + 2 reduced [2Fe-2S]-[ferredoxin]</text>
        <dbReference type="Rhea" id="RHEA:16585"/>
        <dbReference type="Rhea" id="RHEA-COMP:9928"/>
        <dbReference type="Rhea" id="RHEA-COMP:10000"/>
        <dbReference type="Rhea" id="RHEA-COMP:10001"/>
        <dbReference type="Rhea" id="RHEA-COMP:10475"/>
        <dbReference type="Rhea" id="RHEA-COMP:14568"/>
        <dbReference type="Rhea" id="RHEA-COMP:14569"/>
        <dbReference type="ChEBI" id="CHEBI:15378"/>
        <dbReference type="ChEBI" id="CHEBI:17319"/>
        <dbReference type="ChEBI" id="CHEBI:29034"/>
        <dbReference type="ChEBI" id="CHEBI:29919"/>
        <dbReference type="ChEBI" id="CHEBI:33722"/>
        <dbReference type="ChEBI" id="CHEBI:33737"/>
        <dbReference type="ChEBI" id="CHEBI:33738"/>
        <dbReference type="ChEBI" id="CHEBI:57844"/>
        <dbReference type="ChEBI" id="CHEBI:59789"/>
        <dbReference type="ChEBI" id="CHEBI:78809"/>
        <dbReference type="ChEBI" id="CHEBI:83100"/>
        <dbReference type="EC" id="2.8.1.8"/>
    </reaction>
</comment>
<dbReference type="HAMAP" id="MF_00206">
    <property type="entry name" value="Lipoyl_synth"/>
    <property type="match status" value="1"/>
</dbReference>
<dbReference type="GO" id="GO:0016992">
    <property type="term" value="F:lipoate synthase activity"/>
    <property type="evidence" value="ECO:0007669"/>
    <property type="project" value="UniProtKB-UniRule"/>
</dbReference>
<dbReference type="GO" id="GO:0005739">
    <property type="term" value="C:mitochondrion"/>
    <property type="evidence" value="ECO:0007669"/>
    <property type="project" value="TreeGrafter"/>
</dbReference>
<dbReference type="InterPro" id="IPR006638">
    <property type="entry name" value="Elp3/MiaA/NifB-like_rSAM"/>
</dbReference>